<dbReference type="Gene3D" id="3.90.1300.10">
    <property type="entry name" value="Amidase signature (AS) domain"/>
    <property type="match status" value="1"/>
</dbReference>
<dbReference type="PANTHER" id="PTHR11895:SF67">
    <property type="entry name" value="AMIDASE DOMAIN-CONTAINING PROTEIN"/>
    <property type="match status" value="1"/>
</dbReference>
<gene>
    <name evidence="2" type="ORF">QNA12_11075</name>
</gene>
<evidence type="ECO:0000313" key="2">
    <source>
        <dbReference type="EMBL" id="WWO37126.1"/>
    </source>
</evidence>
<sequence>MKPIDYRQTTLETLLSWLDSGETTSVDLTEHSLSMIRQQDKSGPAWHAITWLFEKQAIECAKLSDARRQRQQKIGKLEGIPVLVKDNIDVAGWPTTAGSLALAGIVATEDAEIVAALRREGAIIIGKTAMHELAAGITGASSFSGFTQNALVPGYTAGGSSSGSAVAVAVGYVPLAIGTDTAGSVRIPASFNGVTGLRPETGTISLSGIVPLSPTQDTSGPLVRYASDLPRVMEILSGTKFPPLQDRIRAGYVAGWVEGENSVSIVVKTVLNSLTEKGVSLCRVEVEGLTEQVDAANVIAFEFAEALADDLAARTGARFLTLSDILTSGLYHPQLEKVFTTRAQHPGRTDKGYEEAKVRQEKLRKRLDALFTQQKINLLVYPVVGENPVRHGEMQSGSHGLLAAVTGMPALSLPVGFSKEGFPVGLELLVRRGQVPLLMHAAAHWQSLLNYPGLTTPHFLSPRR</sequence>
<dbReference type="EMBL" id="CP125967">
    <property type="protein sequence ID" value="WWO37126.1"/>
    <property type="molecule type" value="Genomic_DNA"/>
</dbReference>
<dbReference type="Proteomes" id="UP001379444">
    <property type="component" value="Chromosome"/>
</dbReference>
<dbReference type="SUPFAM" id="SSF75304">
    <property type="entry name" value="Amidase signature (AS) enzymes"/>
    <property type="match status" value="1"/>
</dbReference>
<dbReference type="InterPro" id="IPR000120">
    <property type="entry name" value="Amidase"/>
</dbReference>
<evidence type="ECO:0000313" key="3">
    <source>
        <dbReference type="Proteomes" id="UP001379444"/>
    </source>
</evidence>
<dbReference type="InterPro" id="IPR023631">
    <property type="entry name" value="Amidase_dom"/>
</dbReference>
<evidence type="ECO:0000259" key="1">
    <source>
        <dbReference type="Pfam" id="PF01425"/>
    </source>
</evidence>
<dbReference type="PROSITE" id="PS00571">
    <property type="entry name" value="AMIDASES"/>
    <property type="match status" value="1"/>
</dbReference>
<name>A0ABZ2G5C3_9GAMM</name>
<reference evidence="2 3" key="1">
    <citation type="journal article" date="2024" name="Front. Plant Sci.">
        <title>Comprehensive phenomic and genomic studies of the species, Pectobacterium cacticida and proposal for reclassification as Alcorniella cacticida comb. nov.</title>
        <authorList>
            <person name="Jonca J."/>
            <person name="Pirhonen M."/>
            <person name="Waleron M.M."/>
            <person name="Gawor J."/>
            <person name="Mrozik A."/>
            <person name="Smoktunowicz M."/>
            <person name="Waleron K."/>
            <person name="Waleron M."/>
        </authorList>
    </citation>
    <scope>NUCLEOTIDE SEQUENCE [LARGE SCALE GENOMIC DNA]</scope>
    <source>
        <strain evidence="2 3">DPMP6</strain>
    </source>
</reference>
<dbReference type="InterPro" id="IPR020556">
    <property type="entry name" value="Amidase_CS"/>
</dbReference>
<dbReference type="RefSeq" id="WP_264498795.1">
    <property type="nucleotide sequence ID" value="NZ_CP109947.1"/>
</dbReference>
<protein>
    <submittedName>
        <fullName evidence="2">Amidase</fullName>
    </submittedName>
</protein>
<proteinExistence type="predicted"/>
<dbReference type="PANTHER" id="PTHR11895">
    <property type="entry name" value="TRANSAMIDASE"/>
    <property type="match status" value="1"/>
</dbReference>
<feature type="domain" description="Amidase" evidence="1">
    <location>
        <begin position="35"/>
        <end position="433"/>
    </location>
</feature>
<organism evidence="2 3">
    <name type="scientific">Pectobacterium cacticida</name>
    <dbReference type="NCBI Taxonomy" id="69221"/>
    <lineage>
        <taxon>Bacteria</taxon>
        <taxon>Pseudomonadati</taxon>
        <taxon>Pseudomonadota</taxon>
        <taxon>Gammaproteobacteria</taxon>
        <taxon>Enterobacterales</taxon>
        <taxon>Pectobacteriaceae</taxon>
        <taxon>Pectobacterium</taxon>
    </lineage>
</organism>
<accession>A0ABZ2G5C3</accession>
<keyword evidence="3" id="KW-1185">Reference proteome</keyword>
<dbReference type="InterPro" id="IPR036928">
    <property type="entry name" value="AS_sf"/>
</dbReference>
<dbReference type="Pfam" id="PF01425">
    <property type="entry name" value="Amidase"/>
    <property type="match status" value="1"/>
</dbReference>